<dbReference type="Gene3D" id="1.10.1510.10">
    <property type="entry name" value="Uncharacterised protein YqeY/AIM41 PF09424, N-terminal domain"/>
    <property type="match status" value="1"/>
</dbReference>
<accession>A0A0D1WLI7</accession>
<dbReference type="EMBL" id="KN847524">
    <property type="protein sequence ID" value="KIV89860.1"/>
    <property type="molecule type" value="Genomic_DNA"/>
</dbReference>
<dbReference type="InterPro" id="IPR003789">
    <property type="entry name" value="Asn/Gln_tRNA_amidoTrase-B-like"/>
</dbReference>
<gene>
    <name evidence="1" type="primary">AIM41</name>
    <name evidence="2" type="ORF">PV10_07228</name>
</gene>
<dbReference type="Pfam" id="PF09424">
    <property type="entry name" value="YqeY"/>
    <property type="match status" value="1"/>
</dbReference>
<dbReference type="OMA" id="RWNSTGP"/>
<dbReference type="STRING" id="212818.A0A0D1WLI7"/>
<dbReference type="InterPro" id="IPR042184">
    <property type="entry name" value="YqeY/Aim41_N"/>
</dbReference>
<dbReference type="GO" id="GO:0005739">
    <property type="term" value="C:mitochondrion"/>
    <property type="evidence" value="ECO:0007669"/>
    <property type="project" value="UniProtKB-SubCell"/>
</dbReference>
<dbReference type="VEuPathDB" id="FungiDB:PV10_07228"/>
<dbReference type="GO" id="GO:0016884">
    <property type="term" value="F:carbon-nitrogen ligase activity, with glutamine as amido-N-donor"/>
    <property type="evidence" value="ECO:0007669"/>
    <property type="project" value="UniProtKB-UniRule"/>
</dbReference>
<protein>
    <recommendedName>
        <fullName evidence="1">Altered inheritance of mitochondria protein 41</fullName>
    </recommendedName>
</protein>
<dbReference type="PANTHER" id="PTHR28055:SF1">
    <property type="entry name" value="ALTERED INHERITANCE OF MITOCHONDRIA PROTEIN 41, MITOCHONDRIAL"/>
    <property type="match status" value="1"/>
</dbReference>
<name>A0A0D1WLI7_EXOME</name>
<dbReference type="InterPro" id="IPR019004">
    <property type="entry name" value="YqeY/Aim41"/>
</dbReference>
<sequence length="214" mass="23138">MLEKSSSSISTIMASPRTTRLLFSTQKYTCARCTTRATASGLRWSSTASTEPPSLLTKLKADLKAAMRAKDTARLSVLRGTISEINQAASSSTPITNDLQILSLLKKRRSATQTAIDEAKAANREDLAAKNETEITIIDEYTASVKMMDAAEMRQIVRTEVIALKAAEGDSVKPGVVMKHLLKEDGGPLSGKTLDRKILSELVREELASNHAAS</sequence>
<dbReference type="HOGENOM" id="CLU_079430_0_1_1"/>
<organism evidence="2 3">
    <name type="scientific">Exophiala mesophila</name>
    <name type="common">Black yeast-like fungus</name>
    <dbReference type="NCBI Taxonomy" id="212818"/>
    <lineage>
        <taxon>Eukaryota</taxon>
        <taxon>Fungi</taxon>
        <taxon>Dikarya</taxon>
        <taxon>Ascomycota</taxon>
        <taxon>Pezizomycotina</taxon>
        <taxon>Eurotiomycetes</taxon>
        <taxon>Chaetothyriomycetidae</taxon>
        <taxon>Chaetothyriales</taxon>
        <taxon>Herpotrichiellaceae</taxon>
        <taxon>Exophiala</taxon>
    </lineage>
</organism>
<evidence type="ECO:0000256" key="1">
    <source>
        <dbReference type="RuleBase" id="RU365099"/>
    </source>
</evidence>
<dbReference type="GeneID" id="27325073"/>
<evidence type="ECO:0000313" key="2">
    <source>
        <dbReference type="EMBL" id="KIV89860.1"/>
    </source>
</evidence>
<reference evidence="2 3" key="1">
    <citation type="submission" date="2015-01" db="EMBL/GenBank/DDBJ databases">
        <title>The Genome Sequence of Exophiala mesophila CBS40295.</title>
        <authorList>
            <consortium name="The Broad Institute Genomics Platform"/>
            <person name="Cuomo C."/>
            <person name="de Hoog S."/>
            <person name="Gorbushina A."/>
            <person name="Stielow B."/>
            <person name="Teixiera M."/>
            <person name="Abouelleil A."/>
            <person name="Chapman S.B."/>
            <person name="Priest M."/>
            <person name="Young S.K."/>
            <person name="Wortman J."/>
            <person name="Nusbaum C."/>
            <person name="Birren B."/>
        </authorList>
    </citation>
    <scope>NUCLEOTIDE SEQUENCE [LARGE SCALE GENOMIC DNA]</scope>
    <source>
        <strain evidence="2 3">CBS 40295</strain>
    </source>
</reference>
<dbReference type="AlphaFoldDB" id="A0A0D1WLI7"/>
<proteinExistence type="inferred from homology"/>
<dbReference type="PANTHER" id="PTHR28055">
    <property type="entry name" value="ALTERED INHERITANCE OF MITOCHONDRIA PROTEIN 41, MITOCHONDRIAL"/>
    <property type="match status" value="1"/>
</dbReference>
<dbReference type="OrthoDB" id="538640at2759"/>
<keyword evidence="1" id="KW-0496">Mitochondrion</keyword>
<keyword evidence="3" id="KW-1185">Reference proteome</keyword>
<comment type="subcellular location">
    <subcellularLocation>
        <location evidence="1">Mitochondrion</location>
    </subcellularLocation>
</comment>
<evidence type="ECO:0000313" key="3">
    <source>
        <dbReference type="Proteomes" id="UP000054302"/>
    </source>
</evidence>
<dbReference type="RefSeq" id="XP_016221434.1">
    <property type="nucleotide sequence ID" value="XM_016372102.1"/>
</dbReference>
<dbReference type="SUPFAM" id="SSF89095">
    <property type="entry name" value="GatB/YqeY motif"/>
    <property type="match status" value="1"/>
</dbReference>
<comment type="similarity">
    <text evidence="1">Belongs to the AIM41 family.</text>
</comment>
<dbReference type="Proteomes" id="UP000054302">
    <property type="component" value="Unassembled WGS sequence"/>
</dbReference>